<dbReference type="SUPFAM" id="SSF50104">
    <property type="entry name" value="Translation proteins SH3-like domain"/>
    <property type="match status" value="1"/>
</dbReference>
<dbReference type="FunFam" id="2.30.30.30:FF:000009">
    <property type="entry name" value="60S ribosomal protein L26"/>
    <property type="match status" value="1"/>
</dbReference>
<evidence type="ECO:0000256" key="2">
    <source>
        <dbReference type="ARBA" id="ARBA00022980"/>
    </source>
</evidence>
<evidence type="ECO:0000256" key="3">
    <source>
        <dbReference type="ARBA" id="ARBA00023274"/>
    </source>
</evidence>
<dbReference type="InterPro" id="IPR041988">
    <property type="entry name" value="Ribosomal_uL24_KOW"/>
</dbReference>
<dbReference type="InterPro" id="IPR005756">
    <property type="entry name" value="Ribosomal_uL24_euk/arc"/>
</dbReference>
<dbReference type="InterPro" id="IPR005824">
    <property type="entry name" value="KOW"/>
</dbReference>
<dbReference type="InterPro" id="IPR005825">
    <property type="entry name" value="Ribosomal_uL24_CS"/>
</dbReference>
<dbReference type="NCBIfam" id="TIGR01080">
    <property type="entry name" value="rplX_A_E"/>
    <property type="match status" value="1"/>
</dbReference>
<evidence type="ECO:0000256" key="1">
    <source>
        <dbReference type="ARBA" id="ARBA00010618"/>
    </source>
</evidence>
<feature type="compositionally biased region" description="Basic and acidic residues" evidence="4">
    <location>
        <begin position="117"/>
        <end position="129"/>
    </location>
</feature>
<evidence type="ECO:0000313" key="6">
    <source>
        <dbReference type="EMBL" id="LAB72027.1"/>
    </source>
</evidence>
<dbReference type="PROSITE" id="PS01108">
    <property type="entry name" value="RIBOSOMAL_L24"/>
    <property type="match status" value="1"/>
</dbReference>
<dbReference type="CDD" id="cd06089">
    <property type="entry name" value="KOW_RPL26"/>
    <property type="match status" value="1"/>
</dbReference>
<dbReference type="SMART" id="SM00739">
    <property type="entry name" value="KOW"/>
    <property type="match status" value="1"/>
</dbReference>
<dbReference type="InterPro" id="IPR014722">
    <property type="entry name" value="Rib_uL2_dom2"/>
</dbReference>
<reference evidence="7" key="1">
    <citation type="submission" date="2017-11" db="EMBL/GenBank/DDBJ databases">
        <title>The sensing device of the deep-sea amphipod.</title>
        <authorList>
            <person name="Kobayashi H."/>
            <person name="Nagahama T."/>
            <person name="Arai W."/>
            <person name="Sasagawa Y."/>
            <person name="Umeda M."/>
            <person name="Hayashi T."/>
            <person name="Nikaido I."/>
            <person name="Watanabe H."/>
            <person name="Oguri K."/>
            <person name="Kitazato H."/>
            <person name="Fujioka K."/>
            <person name="Kido Y."/>
            <person name="Takami H."/>
        </authorList>
    </citation>
    <scope>NUCLEOTIDE SEQUENCE</scope>
    <source>
        <tissue evidence="7">Whole body</tissue>
    </source>
</reference>
<sequence length="141" mass="16291">MKFNKAVHSSRRKSRKAHFTASSTARRKIMSSMLSKDLQKKYNVRSVPIRKGDEIQVIRGTYKNRDGKVTTVYRKKFLIHVERVTREKNNGATVNVGLHTSKVMITKLHLDPDRKRLLERKNRGDKGRAPEFASDDIAELD</sequence>
<comment type="similarity">
    <text evidence="1">Belongs to the universal ribosomal protein uL24 family.</text>
</comment>
<organism evidence="6">
    <name type="scientific">Hirondellea gigas</name>
    <dbReference type="NCBI Taxonomy" id="1518452"/>
    <lineage>
        <taxon>Eukaryota</taxon>
        <taxon>Metazoa</taxon>
        <taxon>Ecdysozoa</taxon>
        <taxon>Arthropoda</taxon>
        <taxon>Crustacea</taxon>
        <taxon>Multicrustacea</taxon>
        <taxon>Malacostraca</taxon>
        <taxon>Eumalacostraca</taxon>
        <taxon>Peracarida</taxon>
        <taxon>Amphipoda</taxon>
        <taxon>Amphilochidea</taxon>
        <taxon>Lysianassida</taxon>
        <taxon>Lysianassidira</taxon>
        <taxon>Lysianassoidea</taxon>
        <taxon>Lysianassidae</taxon>
        <taxon>Hirondellea</taxon>
    </lineage>
</organism>
<feature type="compositionally biased region" description="Basic residues" evidence="4">
    <location>
        <begin position="8"/>
        <end position="18"/>
    </location>
</feature>
<protein>
    <submittedName>
        <fullName evidence="7">60S ribosomal protein L26-1</fullName>
    </submittedName>
    <submittedName>
        <fullName evidence="6">Translation protein SH3-like family protein</fullName>
    </submittedName>
</protein>
<evidence type="ECO:0000313" key="7">
    <source>
        <dbReference type="EMBL" id="LAC26382.1"/>
    </source>
</evidence>
<dbReference type="EMBL" id="IACF01006444">
    <property type="protein sequence ID" value="LAB72027.1"/>
    <property type="molecule type" value="mRNA"/>
</dbReference>
<evidence type="ECO:0000256" key="4">
    <source>
        <dbReference type="SAM" id="MobiDB-lite"/>
    </source>
</evidence>
<name>A0A2P2IDE6_9CRUS</name>
<feature type="domain" description="KOW" evidence="5">
    <location>
        <begin position="48"/>
        <end position="75"/>
    </location>
</feature>
<feature type="region of interest" description="Disordered" evidence="4">
    <location>
        <begin position="1"/>
        <end position="25"/>
    </location>
</feature>
<dbReference type="PANTHER" id="PTHR11143">
    <property type="entry name" value="60S RIBOSOMAL PROTEIN L26 FAMILY MEMBER"/>
    <property type="match status" value="1"/>
</dbReference>
<dbReference type="Pfam" id="PF16906">
    <property type="entry name" value="Ribosomal_L26"/>
    <property type="match status" value="1"/>
</dbReference>
<feature type="region of interest" description="Disordered" evidence="4">
    <location>
        <begin position="117"/>
        <end position="141"/>
    </location>
</feature>
<dbReference type="AlphaFoldDB" id="A0A2P2IDE6"/>
<dbReference type="Pfam" id="PF00467">
    <property type="entry name" value="KOW"/>
    <property type="match status" value="1"/>
</dbReference>
<keyword evidence="2 7" id="KW-0689">Ribosomal protein</keyword>
<keyword evidence="3" id="KW-0687">Ribonucleoprotein</keyword>
<accession>A0A2P2IDE6</accession>
<dbReference type="GO" id="GO:0003735">
    <property type="term" value="F:structural constituent of ribosome"/>
    <property type="evidence" value="ECO:0007669"/>
    <property type="project" value="InterPro"/>
</dbReference>
<evidence type="ECO:0000259" key="5">
    <source>
        <dbReference type="SMART" id="SM00739"/>
    </source>
</evidence>
<proteinExistence type="evidence at transcript level"/>
<reference evidence="6" key="2">
    <citation type="journal article" date="2018" name="Biosci. Biotechnol. Biochem.">
        <title>Polysaccharide hydrolase of the hadal zone amphipods Hirondellea gigas.</title>
        <authorList>
            <person name="Kobayashi H."/>
            <person name="Nagahama T."/>
            <person name="Arai W."/>
            <person name="Sasagawa Y."/>
            <person name="Umeda M."/>
            <person name="Hayashi T."/>
            <person name="Nikaido I."/>
            <person name="Watanabe H."/>
            <person name="Oguri K."/>
            <person name="Kitazato H."/>
            <person name="Fujioka K."/>
            <person name="Kido Y."/>
            <person name="Takami H."/>
        </authorList>
    </citation>
    <scope>NUCLEOTIDE SEQUENCE</scope>
    <source>
        <tissue evidence="6">Whole body</tissue>
    </source>
</reference>
<dbReference type="GO" id="GO:0003723">
    <property type="term" value="F:RNA binding"/>
    <property type="evidence" value="ECO:0007669"/>
    <property type="project" value="InterPro"/>
</dbReference>
<dbReference type="Gene3D" id="2.30.30.30">
    <property type="match status" value="1"/>
</dbReference>
<dbReference type="InterPro" id="IPR008991">
    <property type="entry name" value="Translation_prot_SH3-like_sf"/>
</dbReference>
<dbReference type="GO" id="GO:0006412">
    <property type="term" value="P:translation"/>
    <property type="evidence" value="ECO:0007669"/>
    <property type="project" value="InterPro"/>
</dbReference>
<dbReference type="EMBL" id="IACT01007264">
    <property type="protein sequence ID" value="LAC26382.1"/>
    <property type="molecule type" value="mRNA"/>
</dbReference>
<dbReference type="GO" id="GO:0015934">
    <property type="term" value="C:large ribosomal subunit"/>
    <property type="evidence" value="ECO:0007669"/>
    <property type="project" value="InterPro"/>
</dbReference>